<feature type="repeat" description="ANK" evidence="3">
    <location>
        <begin position="209"/>
        <end position="241"/>
    </location>
</feature>
<evidence type="ECO:0000256" key="2">
    <source>
        <dbReference type="ARBA" id="ARBA00023043"/>
    </source>
</evidence>
<evidence type="ECO:0000313" key="5">
    <source>
        <dbReference type="Proteomes" id="UP001642464"/>
    </source>
</evidence>
<dbReference type="PANTHER" id="PTHR24173:SF74">
    <property type="entry name" value="ANKYRIN REPEAT DOMAIN-CONTAINING PROTEIN 16"/>
    <property type="match status" value="1"/>
</dbReference>
<feature type="repeat" description="ANK" evidence="3">
    <location>
        <begin position="242"/>
        <end position="274"/>
    </location>
</feature>
<dbReference type="Pfam" id="PF00023">
    <property type="entry name" value="Ank"/>
    <property type="match status" value="1"/>
</dbReference>
<proteinExistence type="predicted"/>
<gene>
    <name evidence="4" type="ORF">SCF082_LOCUS24593</name>
</gene>
<keyword evidence="2 3" id="KW-0040">ANK repeat</keyword>
<reference evidence="4 5" key="1">
    <citation type="submission" date="2024-02" db="EMBL/GenBank/DDBJ databases">
        <authorList>
            <person name="Chen Y."/>
            <person name="Shah S."/>
            <person name="Dougan E. K."/>
            <person name="Thang M."/>
            <person name="Chan C."/>
        </authorList>
    </citation>
    <scope>NUCLEOTIDE SEQUENCE [LARGE SCALE GENOMIC DNA]</scope>
</reference>
<keyword evidence="1" id="KW-0677">Repeat</keyword>
<dbReference type="EMBL" id="CAXAMM010018180">
    <property type="protein sequence ID" value="CAK9042857.1"/>
    <property type="molecule type" value="Genomic_DNA"/>
</dbReference>
<name>A0ABP0LW94_9DINO</name>
<accession>A0ABP0LW94</accession>
<dbReference type="InterPro" id="IPR002110">
    <property type="entry name" value="Ankyrin_rpt"/>
</dbReference>
<evidence type="ECO:0000313" key="4">
    <source>
        <dbReference type="EMBL" id="CAK9042857.1"/>
    </source>
</evidence>
<dbReference type="PANTHER" id="PTHR24173">
    <property type="entry name" value="ANKYRIN REPEAT CONTAINING"/>
    <property type="match status" value="1"/>
</dbReference>
<organism evidence="4 5">
    <name type="scientific">Durusdinium trenchii</name>
    <dbReference type="NCBI Taxonomy" id="1381693"/>
    <lineage>
        <taxon>Eukaryota</taxon>
        <taxon>Sar</taxon>
        <taxon>Alveolata</taxon>
        <taxon>Dinophyceae</taxon>
        <taxon>Suessiales</taxon>
        <taxon>Symbiodiniaceae</taxon>
        <taxon>Durusdinium</taxon>
    </lineage>
</organism>
<evidence type="ECO:0000256" key="3">
    <source>
        <dbReference type="PROSITE-ProRule" id="PRU00023"/>
    </source>
</evidence>
<sequence>MWLLYWGVSLRQFGLERPLSPVARQFAKERLPLREWMSCLKIEALFFTSIFKMNCQYDEDIFLRPSPRFSKSMLLFLLCYAWGERAPEPLRADLFDRGNSERFESSERVVNTDLFQGQCAGGSPKADQVQSMHIFWRLAAPSSCRSALHRAALDNDVEEVERRLMEGANIEDADKNGKTSLHLAAEKGHCEVVDRLLAAKAAVEALDRFRRTPLHWAARYGHTATVDRLLAAGAAVDARDNNGHTPLYYAAIGGHPETAQRLLAAGARADAQDEYGETPWDWAKRRGQETRMAPVLCPDLHG</sequence>
<feature type="repeat" description="ANK" evidence="3">
    <location>
        <begin position="176"/>
        <end position="208"/>
    </location>
</feature>
<dbReference type="InterPro" id="IPR036770">
    <property type="entry name" value="Ankyrin_rpt-contain_sf"/>
</dbReference>
<dbReference type="SUPFAM" id="SSF48403">
    <property type="entry name" value="Ankyrin repeat"/>
    <property type="match status" value="1"/>
</dbReference>
<comment type="caution">
    <text evidence="4">The sequence shown here is derived from an EMBL/GenBank/DDBJ whole genome shotgun (WGS) entry which is preliminary data.</text>
</comment>
<evidence type="ECO:0000256" key="1">
    <source>
        <dbReference type="ARBA" id="ARBA00022737"/>
    </source>
</evidence>
<feature type="repeat" description="ANK" evidence="3">
    <location>
        <begin position="143"/>
        <end position="175"/>
    </location>
</feature>
<protein>
    <submittedName>
        <fullName evidence="4">Ankyrin repeat domain-containing protein 23 (Diabetes-related ankyrin repeat protein) (Muscle ankyrin repeat protein 3)</fullName>
    </submittedName>
</protein>
<dbReference type="SMART" id="SM00248">
    <property type="entry name" value="ANK"/>
    <property type="match status" value="4"/>
</dbReference>
<dbReference type="Pfam" id="PF12796">
    <property type="entry name" value="Ank_2"/>
    <property type="match status" value="1"/>
</dbReference>
<dbReference type="PRINTS" id="PR01415">
    <property type="entry name" value="ANKYRIN"/>
</dbReference>
<keyword evidence="5" id="KW-1185">Reference proteome</keyword>
<dbReference type="Gene3D" id="1.25.40.20">
    <property type="entry name" value="Ankyrin repeat-containing domain"/>
    <property type="match status" value="1"/>
</dbReference>
<dbReference type="Proteomes" id="UP001642464">
    <property type="component" value="Unassembled WGS sequence"/>
</dbReference>
<dbReference type="PROSITE" id="PS50088">
    <property type="entry name" value="ANK_REPEAT"/>
    <property type="match status" value="4"/>
</dbReference>
<dbReference type="PROSITE" id="PS50297">
    <property type="entry name" value="ANK_REP_REGION"/>
    <property type="match status" value="3"/>
</dbReference>